<dbReference type="HOGENOM" id="CLU_3280132_0_0_1"/>
<protein>
    <submittedName>
        <fullName evidence="1">Uncharacterized protein</fullName>
    </submittedName>
</protein>
<evidence type="ECO:0000313" key="2">
    <source>
        <dbReference type="Proteomes" id="UP000015104"/>
    </source>
</evidence>
<dbReference type="Proteomes" id="UP000015104">
    <property type="component" value="Unassembled WGS sequence"/>
</dbReference>
<dbReference type="EMBL" id="CAEY01000071">
    <property type="status" value="NOT_ANNOTATED_CDS"/>
    <property type="molecule type" value="Genomic_DNA"/>
</dbReference>
<reference evidence="1" key="2">
    <citation type="submission" date="2015-06" db="UniProtKB">
        <authorList>
            <consortium name="EnsemblMetazoa"/>
        </authorList>
    </citation>
    <scope>IDENTIFICATION</scope>
</reference>
<name>T1KGT3_TETUR</name>
<reference evidence="2" key="1">
    <citation type="submission" date="2011-08" db="EMBL/GenBank/DDBJ databases">
        <authorList>
            <person name="Rombauts S."/>
        </authorList>
    </citation>
    <scope>NUCLEOTIDE SEQUENCE</scope>
    <source>
        <strain evidence="2">London</strain>
    </source>
</reference>
<organism evidence="1 2">
    <name type="scientific">Tetranychus urticae</name>
    <name type="common">Two-spotted spider mite</name>
    <dbReference type="NCBI Taxonomy" id="32264"/>
    <lineage>
        <taxon>Eukaryota</taxon>
        <taxon>Metazoa</taxon>
        <taxon>Ecdysozoa</taxon>
        <taxon>Arthropoda</taxon>
        <taxon>Chelicerata</taxon>
        <taxon>Arachnida</taxon>
        <taxon>Acari</taxon>
        <taxon>Acariformes</taxon>
        <taxon>Trombidiformes</taxon>
        <taxon>Prostigmata</taxon>
        <taxon>Eleutherengona</taxon>
        <taxon>Raphignathae</taxon>
        <taxon>Tetranychoidea</taxon>
        <taxon>Tetranychidae</taxon>
        <taxon>Tetranychus</taxon>
    </lineage>
</organism>
<evidence type="ECO:0000313" key="1">
    <source>
        <dbReference type="EnsemblMetazoa" id="tetur11g01920.1"/>
    </source>
</evidence>
<keyword evidence="2" id="KW-1185">Reference proteome</keyword>
<accession>T1KGT3</accession>
<dbReference type="AlphaFoldDB" id="T1KGT3"/>
<proteinExistence type="predicted"/>
<dbReference type="EnsemblMetazoa" id="tetur11g01920.1">
    <property type="protein sequence ID" value="tetur11g01920.1"/>
    <property type="gene ID" value="tetur11g01920"/>
</dbReference>
<sequence>MHVAQEMHYQNGLFTQQSNTGLYCLIFHRHDHYRFCGYNAQ</sequence>